<organism evidence="2 3">
    <name type="scientific">Amycolatopsis acididurans</name>
    <dbReference type="NCBI Taxonomy" id="2724524"/>
    <lineage>
        <taxon>Bacteria</taxon>
        <taxon>Bacillati</taxon>
        <taxon>Actinomycetota</taxon>
        <taxon>Actinomycetes</taxon>
        <taxon>Pseudonocardiales</taxon>
        <taxon>Pseudonocardiaceae</taxon>
        <taxon>Amycolatopsis</taxon>
    </lineage>
</organism>
<evidence type="ECO:0000256" key="1">
    <source>
        <dbReference type="SAM" id="Phobius"/>
    </source>
</evidence>
<feature type="transmembrane region" description="Helical" evidence="1">
    <location>
        <begin position="30"/>
        <end position="51"/>
    </location>
</feature>
<dbReference type="EMBL" id="JAAXLS010000009">
    <property type="protein sequence ID" value="NKQ54321.1"/>
    <property type="molecule type" value="Genomic_DNA"/>
</dbReference>
<reference evidence="2 3" key="1">
    <citation type="submission" date="2020-04" db="EMBL/GenBank/DDBJ databases">
        <title>Novel species.</title>
        <authorList>
            <person name="Teo W.F.A."/>
            <person name="Lipun K."/>
            <person name="Srisuk N."/>
            <person name="Duangmal K."/>
        </authorList>
    </citation>
    <scope>NUCLEOTIDE SEQUENCE [LARGE SCALE GENOMIC DNA]</scope>
    <source>
        <strain evidence="2 3">K13G38</strain>
    </source>
</reference>
<keyword evidence="1" id="KW-0812">Transmembrane</keyword>
<keyword evidence="1" id="KW-0472">Membrane</keyword>
<dbReference type="RefSeq" id="WP_168516125.1">
    <property type="nucleotide sequence ID" value="NZ_JAAXLS010000009.1"/>
</dbReference>
<proteinExistence type="predicted"/>
<gene>
    <name evidence="2" type="ORF">HFP15_15655</name>
</gene>
<dbReference type="Pfam" id="PF01899">
    <property type="entry name" value="MNHE"/>
    <property type="match status" value="1"/>
</dbReference>
<evidence type="ECO:0000313" key="3">
    <source>
        <dbReference type="Proteomes" id="UP000715441"/>
    </source>
</evidence>
<dbReference type="InterPro" id="IPR002758">
    <property type="entry name" value="Cation_antiport_E"/>
</dbReference>
<dbReference type="Proteomes" id="UP000715441">
    <property type="component" value="Unassembled WGS sequence"/>
</dbReference>
<keyword evidence="1" id="KW-1133">Transmembrane helix</keyword>
<protein>
    <recommendedName>
        <fullName evidence="4">Na+/H+ antiporter subunit E</fullName>
    </recommendedName>
</protein>
<comment type="caution">
    <text evidence="2">The sequence shown here is derived from an EMBL/GenBank/DDBJ whole genome shotgun (WGS) entry which is preliminary data.</text>
</comment>
<accession>A0ABX1J3G0</accession>
<sequence>MRGWLETVFWWVALVLVWLVTVSTPNWQEVVAAVVLALPCAVAAGGARRIAGDRWRPRLGWVGALRALPGAIAHDTVKVFVALAHGEDGRLDHVRLPAEHSKHGQATREAFASAVLSATPGVVVLDANQDHDTLLMHRLDGGKRLERSVRR</sequence>
<name>A0ABX1J3G0_9PSEU</name>
<evidence type="ECO:0008006" key="4">
    <source>
        <dbReference type="Google" id="ProtNLM"/>
    </source>
</evidence>
<feature type="transmembrane region" description="Helical" evidence="1">
    <location>
        <begin position="7"/>
        <end position="24"/>
    </location>
</feature>
<keyword evidence="3" id="KW-1185">Reference proteome</keyword>
<evidence type="ECO:0000313" key="2">
    <source>
        <dbReference type="EMBL" id="NKQ54321.1"/>
    </source>
</evidence>